<gene>
    <name evidence="2" type="ORF">H839_08923</name>
</gene>
<evidence type="ECO:0000256" key="1">
    <source>
        <dbReference type="SAM" id="Phobius"/>
    </source>
</evidence>
<feature type="transmembrane region" description="Helical" evidence="1">
    <location>
        <begin position="54"/>
        <end position="78"/>
    </location>
</feature>
<dbReference type="EMBL" id="AOTZ01000005">
    <property type="protein sequence ID" value="EZP76707.1"/>
    <property type="molecule type" value="Genomic_DNA"/>
</dbReference>
<evidence type="ECO:0000313" key="3">
    <source>
        <dbReference type="Proteomes" id="UP000023566"/>
    </source>
</evidence>
<dbReference type="AlphaFoldDB" id="A0ABC9VEK2"/>
<dbReference type="Proteomes" id="UP000023566">
    <property type="component" value="Chromosome"/>
</dbReference>
<name>A0ABC9VEK2_9BACL</name>
<evidence type="ECO:0000313" key="2">
    <source>
        <dbReference type="EMBL" id="EZP76707.1"/>
    </source>
</evidence>
<sequence length="101" mass="12033">MEVRDSIFYFDVKQIYYYDLDHKKLIDSGSVRKNEQIKKFVNKYKKEVGKQFNVFSLTIFMIALFTTITAPPLLGFLFKKDSSSLSYRLQFQYTNSEVFKN</sequence>
<keyword evidence="1" id="KW-1133">Transmembrane helix</keyword>
<proteinExistence type="predicted"/>
<reference evidence="2 3" key="1">
    <citation type="journal article" date="2014" name="Appl. Microbiol. Biotechnol.">
        <title>Transformable facultative thermophile Geobacillus stearothermophilus NUB3621 as a host strain for metabolic engineering.</title>
        <authorList>
            <person name="Blanchard K."/>
            <person name="Robic S."/>
            <person name="Matsumura I."/>
        </authorList>
    </citation>
    <scope>NUCLEOTIDE SEQUENCE [LARGE SCALE GENOMIC DNA]</scope>
    <source>
        <strain evidence="2 3">NUB3621</strain>
    </source>
</reference>
<protein>
    <submittedName>
        <fullName evidence="2">Uncharacterized protein</fullName>
    </submittedName>
</protein>
<keyword evidence="3" id="KW-1185">Reference proteome</keyword>
<keyword evidence="1" id="KW-0472">Membrane</keyword>
<comment type="caution">
    <text evidence="2">The sequence shown here is derived from an EMBL/GenBank/DDBJ whole genome shotgun (WGS) entry which is preliminary data.</text>
</comment>
<accession>A0ABC9VEK2</accession>
<keyword evidence="1" id="KW-0812">Transmembrane</keyword>
<organism evidence="2 3">
    <name type="scientific">Parageobacillus genomosp. 1</name>
    <dbReference type="NCBI Taxonomy" id="1295642"/>
    <lineage>
        <taxon>Bacteria</taxon>
        <taxon>Bacillati</taxon>
        <taxon>Bacillota</taxon>
        <taxon>Bacilli</taxon>
        <taxon>Bacillales</taxon>
        <taxon>Anoxybacillaceae</taxon>
        <taxon>Parageobacillus</taxon>
    </lineage>
</organism>